<evidence type="ECO:0000256" key="1">
    <source>
        <dbReference type="SAM" id="Phobius"/>
    </source>
</evidence>
<gene>
    <name evidence="2" type="primary">Acey_s0116.g545</name>
    <name evidence="2" type="ORF">Y032_0116g545</name>
</gene>
<comment type="caution">
    <text evidence="2">The sequence shown here is derived from an EMBL/GenBank/DDBJ whole genome shotgun (WGS) entry which is preliminary data.</text>
</comment>
<sequence>MLARFHATQPGASLAFLLTLIGLLLLLQMGSMSFYRVMMTEMKWRKTVSAELRPLICAASGRGFLCKTRLPGGIPD</sequence>
<protein>
    <submittedName>
        <fullName evidence="2">Uncharacterized protein</fullName>
    </submittedName>
</protein>
<proteinExistence type="predicted"/>
<dbReference type="EMBL" id="JARK01001452">
    <property type="protein sequence ID" value="EYC00296.1"/>
    <property type="molecule type" value="Genomic_DNA"/>
</dbReference>
<name>A0A016TC80_9BILA</name>
<keyword evidence="1" id="KW-0812">Transmembrane</keyword>
<dbReference type="Proteomes" id="UP000024635">
    <property type="component" value="Unassembled WGS sequence"/>
</dbReference>
<organism evidence="2 3">
    <name type="scientific">Ancylostoma ceylanicum</name>
    <dbReference type="NCBI Taxonomy" id="53326"/>
    <lineage>
        <taxon>Eukaryota</taxon>
        <taxon>Metazoa</taxon>
        <taxon>Ecdysozoa</taxon>
        <taxon>Nematoda</taxon>
        <taxon>Chromadorea</taxon>
        <taxon>Rhabditida</taxon>
        <taxon>Rhabditina</taxon>
        <taxon>Rhabditomorpha</taxon>
        <taxon>Strongyloidea</taxon>
        <taxon>Ancylostomatidae</taxon>
        <taxon>Ancylostomatinae</taxon>
        <taxon>Ancylostoma</taxon>
    </lineage>
</organism>
<reference evidence="3" key="1">
    <citation type="journal article" date="2015" name="Nat. Genet.">
        <title>The genome and transcriptome of the zoonotic hookworm Ancylostoma ceylanicum identify infection-specific gene families.</title>
        <authorList>
            <person name="Schwarz E.M."/>
            <person name="Hu Y."/>
            <person name="Antoshechkin I."/>
            <person name="Miller M.M."/>
            <person name="Sternberg P.W."/>
            <person name="Aroian R.V."/>
        </authorList>
    </citation>
    <scope>NUCLEOTIDE SEQUENCE</scope>
    <source>
        <strain evidence="3">HY135</strain>
    </source>
</reference>
<keyword evidence="1" id="KW-0472">Membrane</keyword>
<accession>A0A016TC80</accession>
<evidence type="ECO:0000313" key="3">
    <source>
        <dbReference type="Proteomes" id="UP000024635"/>
    </source>
</evidence>
<keyword evidence="3" id="KW-1185">Reference proteome</keyword>
<evidence type="ECO:0000313" key="2">
    <source>
        <dbReference type="EMBL" id="EYC00296.1"/>
    </source>
</evidence>
<keyword evidence="1" id="KW-1133">Transmembrane helix</keyword>
<dbReference type="AlphaFoldDB" id="A0A016TC80"/>
<feature type="transmembrane region" description="Helical" evidence="1">
    <location>
        <begin position="12"/>
        <end position="35"/>
    </location>
</feature>